<keyword evidence="2" id="KW-1185">Reference proteome</keyword>
<dbReference type="AlphaFoldDB" id="A0A1A8Y131"/>
<dbReference type="RefSeq" id="WP_186412241.1">
    <property type="nucleotide sequence ID" value="NZ_FLQY01000364.1"/>
</dbReference>
<dbReference type="Proteomes" id="UP000199600">
    <property type="component" value="Unassembled WGS sequence"/>
</dbReference>
<dbReference type="EMBL" id="FLQY01000364">
    <property type="protein sequence ID" value="SBT10666.1"/>
    <property type="molecule type" value="Genomic_DNA"/>
</dbReference>
<reference evidence="1 2" key="1">
    <citation type="submission" date="2016-06" db="EMBL/GenBank/DDBJ databases">
        <authorList>
            <person name="Kjaerup R.B."/>
            <person name="Dalgaard T.S."/>
            <person name="Juul-Madsen H.R."/>
        </authorList>
    </citation>
    <scope>NUCLEOTIDE SEQUENCE [LARGE SCALE GENOMIC DNA]</scope>
    <source>
        <strain evidence="1">2</strain>
    </source>
</reference>
<organism evidence="1 2">
    <name type="scientific">Candidatus Propionivibrio aalborgensis</name>
    <dbReference type="NCBI Taxonomy" id="1860101"/>
    <lineage>
        <taxon>Bacteria</taxon>
        <taxon>Pseudomonadati</taxon>
        <taxon>Pseudomonadota</taxon>
        <taxon>Betaproteobacteria</taxon>
        <taxon>Rhodocyclales</taxon>
        <taxon>Rhodocyclaceae</taxon>
        <taxon>Propionivibrio</taxon>
    </lineage>
</organism>
<evidence type="ECO:0000313" key="1">
    <source>
        <dbReference type="EMBL" id="SBT10666.1"/>
    </source>
</evidence>
<protein>
    <submittedName>
        <fullName evidence="1">Uncharacterized protein</fullName>
    </submittedName>
</protein>
<sequence length="62" mass="7033">MSEVMTLRDKFAVAVLPAIYLDKELKFLCEECALDEAWLIVSNRAYQIADAMLIARQKGAQK</sequence>
<accession>A0A1A8Y131</accession>
<name>A0A1A8Y131_9RHOO</name>
<proteinExistence type="predicted"/>
<gene>
    <name evidence="1" type="ORF">PROAA_610026</name>
</gene>
<evidence type="ECO:0000313" key="2">
    <source>
        <dbReference type="Proteomes" id="UP000199600"/>
    </source>
</evidence>